<name>A0A6M3JAE6_9ZZZZ</name>
<proteinExistence type="predicted"/>
<dbReference type="EMBL" id="MT141561">
    <property type="protein sequence ID" value="QJA66850.1"/>
    <property type="molecule type" value="Genomic_DNA"/>
</dbReference>
<organism evidence="1">
    <name type="scientific">viral metagenome</name>
    <dbReference type="NCBI Taxonomy" id="1070528"/>
    <lineage>
        <taxon>unclassified sequences</taxon>
        <taxon>metagenomes</taxon>
        <taxon>organismal metagenomes</taxon>
    </lineage>
</organism>
<protein>
    <submittedName>
        <fullName evidence="1">Uncharacterized protein</fullName>
    </submittedName>
</protein>
<sequence length="531" mass="60962">MALGGSRYRYSQVGPAIQRAGDVLFEIGADISEGETKSRYSSQIAQAEFRNLKMQDEFDAWIHENRSKSPQEKEDYYVNDFFPKYKDYLLEDMDGKAKKELERQLDATKQLGINSVRKQARQQDIVNNQVNIKTWKVERSKERQFNNEIDLGRFLIQFNLTMSPALESGDIQDLQTTEQYKEKQESDYSFHIGNYIRQHPDKIDEDGTVTKNYYIDHPNEYVKKIGADKYFDQPLFGPDEIAELKKDYQAAKSNTERIAKEEAKAHAEAIEIEISNDIIKSTDTNIPSEQRLSYSQIKAKIIQAANSGTFTDAAQVRELQHFLDSQVKNAGKESDQLERGKTRNDIYDLIEAGKKEEAKKLWQDNAWIFTSSDNDEINDDIRKIGTKVTDPMLVDALAAEGRFTTDYKKTLDISEDTTPEQLANVEVLSMARREEIRRIFREKPDMTPKQKVEITQDILAPAKEKLAGDIVKGKGLWSRFFSRTEAAYTAGLKPYMKEKSPYKIGDTIRKGGKKWNVVGFDDGEPLVEEVK</sequence>
<gene>
    <name evidence="2" type="ORF">MM415A00929_0008</name>
    <name evidence="1" type="ORF">MM415B00326_0050</name>
</gene>
<dbReference type="EMBL" id="MT142372">
    <property type="protein sequence ID" value="QJA79216.1"/>
    <property type="molecule type" value="Genomic_DNA"/>
</dbReference>
<evidence type="ECO:0000313" key="2">
    <source>
        <dbReference type="EMBL" id="QJA79216.1"/>
    </source>
</evidence>
<reference evidence="1" key="1">
    <citation type="submission" date="2020-03" db="EMBL/GenBank/DDBJ databases">
        <title>The deep terrestrial virosphere.</title>
        <authorList>
            <person name="Holmfeldt K."/>
            <person name="Nilsson E."/>
            <person name="Simone D."/>
            <person name="Lopez-Fernandez M."/>
            <person name="Wu X."/>
            <person name="de Brujin I."/>
            <person name="Lundin D."/>
            <person name="Andersson A."/>
            <person name="Bertilsson S."/>
            <person name="Dopson M."/>
        </authorList>
    </citation>
    <scope>NUCLEOTIDE SEQUENCE</scope>
    <source>
        <strain evidence="2">MM415A00929</strain>
        <strain evidence="1">MM415B00326</strain>
    </source>
</reference>
<dbReference type="AlphaFoldDB" id="A0A6M3JAE6"/>
<evidence type="ECO:0000313" key="1">
    <source>
        <dbReference type="EMBL" id="QJA66850.1"/>
    </source>
</evidence>
<accession>A0A6M3JAE6</accession>